<reference evidence="2 3" key="1">
    <citation type="submission" date="2019-03" db="EMBL/GenBank/DDBJ databases">
        <title>First draft genome of Liparis tanakae, snailfish: a comprehensive survey of snailfish specific genes.</title>
        <authorList>
            <person name="Kim W."/>
            <person name="Song I."/>
            <person name="Jeong J.-H."/>
            <person name="Kim D."/>
            <person name="Kim S."/>
            <person name="Ryu S."/>
            <person name="Song J.Y."/>
            <person name="Lee S.K."/>
        </authorList>
    </citation>
    <scope>NUCLEOTIDE SEQUENCE [LARGE SCALE GENOMIC DNA]</scope>
    <source>
        <tissue evidence="2">Muscle</tissue>
    </source>
</reference>
<feature type="region of interest" description="Disordered" evidence="1">
    <location>
        <begin position="1"/>
        <end position="82"/>
    </location>
</feature>
<sequence>MEEHRHDKKTTTGHRTMTEPTGTEDVLTPPMEGNTGGTLEAGVKNGEPEAPEVPSRVSRDVSRSSAERPRLPHDGGGVTPPG</sequence>
<accession>A0A4Z2E9E0</accession>
<keyword evidence="3" id="KW-1185">Reference proteome</keyword>
<feature type="compositionally biased region" description="Basic and acidic residues" evidence="1">
    <location>
        <begin position="57"/>
        <end position="73"/>
    </location>
</feature>
<proteinExistence type="predicted"/>
<name>A0A4Z2E9E0_9TELE</name>
<evidence type="ECO:0000256" key="1">
    <source>
        <dbReference type="SAM" id="MobiDB-lite"/>
    </source>
</evidence>
<comment type="caution">
    <text evidence="2">The sequence shown here is derived from an EMBL/GenBank/DDBJ whole genome shotgun (WGS) entry which is preliminary data.</text>
</comment>
<organism evidence="2 3">
    <name type="scientific">Liparis tanakae</name>
    <name type="common">Tanaka's snailfish</name>
    <dbReference type="NCBI Taxonomy" id="230148"/>
    <lineage>
        <taxon>Eukaryota</taxon>
        <taxon>Metazoa</taxon>
        <taxon>Chordata</taxon>
        <taxon>Craniata</taxon>
        <taxon>Vertebrata</taxon>
        <taxon>Euteleostomi</taxon>
        <taxon>Actinopterygii</taxon>
        <taxon>Neopterygii</taxon>
        <taxon>Teleostei</taxon>
        <taxon>Neoteleostei</taxon>
        <taxon>Acanthomorphata</taxon>
        <taxon>Eupercaria</taxon>
        <taxon>Perciformes</taxon>
        <taxon>Cottioidei</taxon>
        <taxon>Cottales</taxon>
        <taxon>Liparidae</taxon>
        <taxon>Liparis</taxon>
    </lineage>
</organism>
<evidence type="ECO:0000313" key="3">
    <source>
        <dbReference type="Proteomes" id="UP000314294"/>
    </source>
</evidence>
<gene>
    <name evidence="2" type="ORF">EYF80_064931</name>
</gene>
<feature type="compositionally biased region" description="Basic residues" evidence="1">
    <location>
        <begin position="1"/>
        <end position="12"/>
    </location>
</feature>
<dbReference type="AlphaFoldDB" id="A0A4Z2E9E0"/>
<protein>
    <submittedName>
        <fullName evidence="2">Uncharacterized protein</fullName>
    </submittedName>
</protein>
<dbReference type="Proteomes" id="UP000314294">
    <property type="component" value="Unassembled WGS sequence"/>
</dbReference>
<dbReference type="EMBL" id="SRLO01013867">
    <property type="protein sequence ID" value="TNN24942.1"/>
    <property type="molecule type" value="Genomic_DNA"/>
</dbReference>
<evidence type="ECO:0000313" key="2">
    <source>
        <dbReference type="EMBL" id="TNN24942.1"/>
    </source>
</evidence>